<dbReference type="SUPFAM" id="SSF52172">
    <property type="entry name" value="CheY-like"/>
    <property type="match status" value="1"/>
</dbReference>
<evidence type="ECO:0000259" key="10">
    <source>
        <dbReference type="PROSITE" id="PS50110"/>
    </source>
</evidence>
<dbReference type="CDD" id="cd00383">
    <property type="entry name" value="trans_reg_C"/>
    <property type="match status" value="1"/>
</dbReference>
<dbReference type="GO" id="GO:0000156">
    <property type="term" value="F:phosphorelay response regulator activity"/>
    <property type="evidence" value="ECO:0007669"/>
    <property type="project" value="TreeGrafter"/>
</dbReference>
<gene>
    <name evidence="12" type="primary">walR_1</name>
    <name evidence="12" type="ORF">HDCHBGLK_01541</name>
</gene>
<dbReference type="EMBL" id="CP036170">
    <property type="protein sequence ID" value="QBF74145.1"/>
    <property type="molecule type" value="Genomic_DNA"/>
</dbReference>
<dbReference type="Gene3D" id="6.10.250.690">
    <property type="match status" value="1"/>
</dbReference>
<evidence type="ECO:0000256" key="1">
    <source>
        <dbReference type="ARBA" id="ARBA00018672"/>
    </source>
</evidence>
<accession>A0A494WJ45</accession>
<protein>
    <recommendedName>
        <fullName evidence="1">Stage 0 sporulation protein A homolog</fullName>
    </recommendedName>
</protein>
<dbReference type="PANTHER" id="PTHR48111:SF26">
    <property type="entry name" value="STAGE 0 SPORULATION PROTEIN A HOMOLOG"/>
    <property type="match status" value="1"/>
</dbReference>
<dbReference type="SUPFAM" id="SSF46894">
    <property type="entry name" value="C-terminal effector domain of the bipartite response regulators"/>
    <property type="match status" value="1"/>
</dbReference>
<dbReference type="GO" id="GO:0005829">
    <property type="term" value="C:cytosol"/>
    <property type="evidence" value="ECO:0007669"/>
    <property type="project" value="TreeGrafter"/>
</dbReference>
<keyword evidence="3" id="KW-0902">Two-component regulatory system</keyword>
<evidence type="ECO:0000256" key="2">
    <source>
        <dbReference type="ARBA" id="ARBA00022553"/>
    </source>
</evidence>
<dbReference type="AlphaFoldDB" id="A0A494WJ45"/>
<dbReference type="InterPro" id="IPR011006">
    <property type="entry name" value="CheY-like_superfamily"/>
</dbReference>
<dbReference type="Gene3D" id="3.40.50.2300">
    <property type="match status" value="1"/>
</dbReference>
<name>A0A494WJ45_CLOS5</name>
<keyword evidence="5 9" id="KW-0238">DNA-binding</keyword>
<dbReference type="GO" id="GO:0032993">
    <property type="term" value="C:protein-DNA complex"/>
    <property type="evidence" value="ECO:0007669"/>
    <property type="project" value="TreeGrafter"/>
</dbReference>
<keyword evidence="4" id="KW-0805">Transcription regulation</keyword>
<proteinExistence type="predicted"/>
<organism evidence="12 13">
    <name type="scientific">Clostridium scindens (strain ATCC 35704 / DSM 5676 / VPI 13733 / 19)</name>
    <dbReference type="NCBI Taxonomy" id="411468"/>
    <lineage>
        <taxon>Bacteria</taxon>
        <taxon>Bacillati</taxon>
        <taxon>Bacillota</taxon>
        <taxon>Clostridia</taxon>
        <taxon>Lachnospirales</taxon>
        <taxon>Lachnospiraceae</taxon>
    </lineage>
</organism>
<evidence type="ECO:0000256" key="5">
    <source>
        <dbReference type="ARBA" id="ARBA00023125"/>
    </source>
</evidence>
<dbReference type="FunFam" id="1.10.10.10:FF:000018">
    <property type="entry name" value="DNA-binding response regulator ResD"/>
    <property type="match status" value="1"/>
</dbReference>
<evidence type="ECO:0000313" key="12">
    <source>
        <dbReference type="EMBL" id="QBF74145.1"/>
    </source>
</evidence>
<dbReference type="Proteomes" id="UP000289664">
    <property type="component" value="Chromosome"/>
</dbReference>
<keyword evidence="6" id="KW-0804">Transcription</keyword>
<keyword evidence="13" id="KW-1185">Reference proteome</keyword>
<feature type="modified residue" description="4-aspartylphosphate" evidence="8">
    <location>
        <position position="46"/>
    </location>
</feature>
<dbReference type="InterPro" id="IPR016032">
    <property type="entry name" value="Sig_transdc_resp-reg_C-effctor"/>
</dbReference>
<evidence type="ECO:0000256" key="6">
    <source>
        <dbReference type="ARBA" id="ARBA00023163"/>
    </source>
</evidence>
<dbReference type="Pfam" id="PF00072">
    <property type="entry name" value="Response_reg"/>
    <property type="match status" value="1"/>
</dbReference>
<evidence type="ECO:0000256" key="4">
    <source>
        <dbReference type="ARBA" id="ARBA00023015"/>
    </source>
</evidence>
<dbReference type="Pfam" id="PF00486">
    <property type="entry name" value="Trans_reg_C"/>
    <property type="match status" value="1"/>
</dbReference>
<dbReference type="InterPro" id="IPR001867">
    <property type="entry name" value="OmpR/PhoB-type_DNA-bd"/>
</dbReference>
<keyword evidence="2 8" id="KW-0597">Phosphoprotein</keyword>
<dbReference type="PANTHER" id="PTHR48111">
    <property type="entry name" value="REGULATOR OF RPOS"/>
    <property type="match status" value="1"/>
</dbReference>
<evidence type="ECO:0000313" key="13">
    <source>
        <dbReference type="Proteomes" id="UP000289664"/>
    </source>
</evidence>
<dbReference type="PROSITE" id="PS51755">
    <property type="entry name" value="OMPR_PHOB"/>
    <property type="match status" value="1"/>
</dbReference>
<evidence type="ECO:0000256" key="3">
    <source>
        <dbReference type="ARBA" id="ARBA00023012"/>
    </source>
</evidence>
<sequence length="226" mass="25732">MEDDREISEMLEEFLIQEAFEVVPAFDGLEACEKFEDGEFDLVLLDLMIPKMSGMDVMKTIREKSVVPILIVSAKDSLLDKSLGLELGADDYITKPFVMAEVLARIKANLRRTNQYAAGSSRKQEEPATLSCGDIQLNPADFTVRKRGKKIDLTAKEFEILRLLMQNPKKVYTKEQIYSLVWEDAYLGDENAVNVHISRLRNKIEDDARNPEYIITVWGFGYRIGG</sequence>
<dbReference type="GO" id="GO:0000976">
    <property type="term" value="F:transcription cis-regulatory region binding"/>
    <property type="evidence" value="ECO:0007669"/>
    <property type="project" value="TreeGrafter"/>
</dbReference>
<evidence type="ECO:0000256" key="7">
    <source>
        <dbReference type="ARBA" id="ARBA00024867"/>
    </source>
</evidence>
<dbReference type="InterPro" id="IPR001789">
    <property type="entry name" value="Sig_transdc_resp-reg_receiver"/>
</dbReference>
<dbReference type="PROSITE" id="PS50110">
    <property type="entry name" value="RESPONSE_REGULATORY"/>
    <property type="match status" value="1"/>
</dbReference>
<dbReference type="SMART" id="SM00862">
    <property type="entry name" value="Trans_reg_C"/>
    <property type="match status" value="1"/>
</dbReference>
<feature type="domain" description="OmpR/PhoB-type" evidence="11">
    <location>
        <begin position="127"/>
        <end position="226"/>
    </location>
</feature>
<dbReference type="GO" id="GO:0006355">
    <property type="term" value="P:regulation of DNA-templated transcription"/>
    <property type="evidence" value="ECO:0007669"/>
    <property type="project" value="InterPro"/>
</dbReference>
<evidence type="ECO:0000259" key="11">
    <source>
        <dbReference type="PROSITE" id="PS51755"/>
    </source>
</evidence>
<evidence type="ECO:0000256" key="9">
    <source>
        <dbReference type="PROSITE-ProRule" id="PRU01091"/>
    </source>
</evidence>
<evidence type="ECO:0000256" key="8">
    <source>
        <dbReference type="PROSITE-ProRule" id="PRU00169"/>
    </source>
</evidence>
<comment type="function">
    <text evidence="7">May play the central regulatory role in sporulation. It may be an element of the effector pathway responsible for the activation of sporulation genes in response to nutritional stress. Spo0A may act in concert with spo0H (a sigma factor) to control the expression of some genes that are critical to the sporulation process.</text>
</comment>
<feature type="DNA-binding region" description="OmpR/PhoB-type" evidence="9">
    <location>
        <begin position="127"/>
        <end position="226"/>
    </location>
</feature>
<dbReference type="InterPro" id="IPR036388">
    <property type="entry name" value="WH-like_DNA-bd_sf"/>
</dbReference>
<feature type="domain" description="Response regulatory" evidence="10">
    <location>
        <begin position="1"/>
        <end position="110"/>
    </location>
</feature>
<dbReference type="InterPro" id="IPR039420">
    <property type="entry name" value="WalR-like"/>
</dbReference>
<dbReference type="KEGG" id="csci:HDCHBGLK_01541"/>
<reference evidence="12 13" key="1">
    <citation type="journal article" date="2019" name="Appl. Environ. Microbiol.">
        <title>Clostridium scindens ATCC 35704: integration of nutritional requirements, the complete genome sequence, and global transcriptional responses to bile acids.</title>
        <authorList>
            <person name="Devendran S."/>
            <person name="Shrestha R."/>
            <person name="Alves J.M.P."/>
            <person name="Wolf P.G."/>
            <person name="Ly L."/>
            <person name="Hernandez A.G."/>
            <person name="Mendez-Garcia C."/>
            <person name="Inboden A."/>
            <person name="Wiley J."/>
            <person name="Paul O."/>
            <person name="Allen A."/>
            <person name="Springer E."/>
            <person name="Wright C.L."/>
            <person name="Fields C.J."/>
            <person name="Daniel S.L."/>
            <person name="Ridlon J.M."/>
        </authorList>
    </citation>
    <scope>NUCLEOTIDE SEQUENCE [LARGE SCALE GENOMIC DNA]</scope>
    <source>
        <strain evidence="12 13">ATCC 35704</strain>
    </source>
</reference>
<dbReference type="Gene3D" id="1.10.10.10">
    <property type="entry name" value="Winged helix-like DNA-binding domain superfamily/Winged helix DNA-binding domain"/>
    <property type="match status" value="1"/>
</dbReference>
<dbReference type="SMART" id="SM00448">
    <property type="entry name" value="REC"/>
    <property type="match status" value="1"/>
</dbReference>